<protein>
    <submittedName>
        <fullName evidence="2">Uncharacterized protein</fullName>
    </submittedName>
</protein>
<name>A0ABV7B6T1_9GAMM</name>
<keyword evidence="1" id="KW-1133">Transmembrane helix</keyword>
<evidence type="ECO:0000313" key="2">
    <source>
        <dbReference type="EMBL" id="MFC2993117.1"/>
    </source>
</evidence>
<feature type="transmembrane region" description="Helical" evidence="1">
    <location>
        <begin position="49"/>
        <end position="69"/>
    </location>
</feature>
<dbReference type="EMBL" id="JBHRSQ010000018">
    <property type="protein sequence ID" value="MFC2993117.1"/>
    <property type="molecule type" value="Genomic_DNA"/>
</dbReference>
<comment type="caution">
    <text evidence="2">The sequence shown here is derived from an EMBL/GenBank/DDBJ whole genome shotgun (WGS) entry which is preliminary data.</text>
</comment>
<keyword evidence="1" id="KW-0472">Membrane</keyword>
<reference evidence="3" key="1">
    <citation type="journal article" date="2019" name="Int. J. Syst. Evol. Microbiol.">
        <title>The Global Catalogue of Microorganisms (GCM) 10K type strain sequencing project: providing services to taxonomists for standard genome sequencing and annotation.</title>
        <authorList>
            <consortium name="The Broad Institute Genomics Platform"/>
            <consortium name="The Broad Institute Genome Sequencing Center for Infectious Disease"/>
            <person name="Wu L."/>
            <person name="Ma J."/>
        </authorList>
    </citation>
    <scope>NUCLEOTIDE SEQUENCE [LARGE SCALE GENOMIC DNA]</scope>
    <source>
        <strain evidence="3">KCTC 52660</strain>
    </source>
</reference>
<evidence type="ECO:0000313" key="3">
    <source>
        <dbReference type="Proteomes" id="UP001595386"/>
    </source>
</evidence>
<keyword evidence="1" id="KW-0812">Transmembrane</keyword>
<organism evidence="2 3">
    <name type="scientific">Halomonas tibetensis</name>
    <dbReference type="NCBI Taxonomy" id="2259590"/>
    <lineage>
        <taxon>Bacteria</taxon>
        <taxon>Pseudomonadati</taxon>
        <taxon>Pseudomonadota</taxon>
        <taxon>Gammaproteobacteria</taxon>
        <taxon>Oceanospirillales</taxon>
        <taxon>Halomonadaceae</taxon>
        <taxon>Halomonas</taxon>
    </lineage>
</organism>
<evidence type="ECO:0000256" key="1">
    <source>
        <dbReference type="SAM" id="Phobius"/>
    </source>
</evidence>
<dbReference type="RefSeq" id="WP_379760435.1">
    <property type="nucleotide sequence ID" value="NZ_JBHRSQ010000018.1"/>
</dbReference>
<sequence>MKPIHVKIAKIIAGLMLTVFASIVVYKAISFDVVHSRGHSYSLADSPESFYFIVGIHILMIPAGFFWSFKVGEMKVTKTLNGYLTSGCTGQTL</sequence>
<proteinExistence type="predicted"/>
<keyword evidence="3" id="KW-1185">Reference proteome</keyword>
<accession>A0ABV7B6T1</accession>
<feature type="transmembrane region" description="Helical" evidence="1">
    <location>
        <begin position="12"/>
        <end position="29"/>
    </location>
</feature>
<dbReference type="Proteomes" id="UP001595386">
    <property type="component" value="Unassembled WGS sequence"/>
</dbReference>
<gene>
    <name evidence="2" type="ORF">ACFODV_13890</name>
</gene>